<evidence type="ECO:0000256" key="3">
    <source>
        <dbReference type="ARBA" id="ARBA00007971"/>
    </source>
</evidence>
<dbReference type="PIRSF" id="PIRSF004862">
    <property type="entry name" value="FliF"/>
    <property type="match status" value="1"/>
</dbReference>
<dbReference type="PANTHER" id="PTHR30046:SF0">
    <property type="entry name" value="FLAGELLAR M-RING PROTEIN"/>
    <property type="match status" value="1"/>
</dbReference>
<dbReference type="NCBIfam" id="TIGR00206">
    <property type="entry name" value="fliF"/>
    <property type="match status" value="1"/>
</dbReference>
<keyword evidence="14" id="KW-0966">Cell projection</keyword>
<evidence type="ECO:0000259" key="12">
    <source>
        <dbReference type="Pfam" id="PF01514"/>
    </source>
</evidence>
<feature type="domain" description="Flagellar M-ring N-terminal" evidence="12">
    <location>
        <begin position="46"/>
        <end position="221"/>
    </location>
</feature>
<keyword evidence="5 11" id="KW-0812">Transmembrane</keyword>
<dbReference type="EMBL" id="QWKP01000124">
    <property type="protein sequence ID" value="RHA44020.1"/>
    <property type="molecule type" value="Genomic_DNA"/>
</dbReference>
<name>A0A413RQ20_9CELL</name>
<dbReference type="GO" id="GO:0009431">
    <property type="term" value="C:bacterial-type flagellum basal body, MS ring"/>
    <property type="evidence" value="ECO:0007669"/>
    <property type="project" value="InterPro"/>
</dbReference>
<dbReference type="Pfam" id="PF08345">
    <property type="entry name" value="YscJ_FliF_C"/>
    <property type="match status" value="1"/>
</dbReference>
<keyword evidence="14" id="KW-0969">Cilium</keyword>
<dbReference type="OrthoDB" id="9807026at2"/>
<evidence type="ECO:0000259" key="13">
    <source>
        <dbReference type="Pfam" id="PF08345"/>
    </source>
</evidence>
<proteinExistence type="inferred from homology"/>
<keyword evidence="8 9" id="KW-0975">Bacterial flagellum</keyword>
<dbReference type="Pfam" id="PF01514">
    <property type="entry name" value="YscJ_FliF"/>
    <property type="match status" value="1"/>
</dbReference>
<dbReference type="Proteomes" id="UP000283374">
    <property type="component" value="Unassembled WGS sequence"/>
</dbReference>
<feature type="transmembrane region" description="Helical" evidence="11">
    <location>
        <begin position="26"/>
        <end position="45"/>
    </location>
</feature>
<evidence type="ECO:0000256" key="2">
    <source>
        <dbReference type="ARBA" id="ARBA00004651"/>
    </source>
</evidence>
<reference evidence="14 15" key="1">
    <citation type="submission" date="2018-08" db="EMBL/GenBank/DDBJ databases">
        <title>Cellulomonas rhizosphaerae sp. nov., a novel actinomycete isolated from soil.</title>
        <authorList>
            <person name="Tian Y."/>
        </authorList>
    </citation>
    <scope>NUCLEOTIDE SEQUENCE [LARGE SCALE GENOMIC DNA]</scope>
    <source>
        <strain evidence="14 15">NEAU-TCZ24</strain>
    </source>
</reference>
<dbReference type="PANTHER" id="PTHR30046">
    <property type="entry name" value="FLAGELLAR M-RING PROTEIN"/>
    <property type="match status" value="1"/>
</dbReference>
<evidence type="ECO:0000256" key="7">
    <source>
        <dbReference type="ARBA" id="ARBA00023136"/>
    </source>
</evidence>
<evidence type="ECO:0000256" key="4">
    <source>
        <dbReference type="ARBA" id="ARBA00022475"/>
    </source>
</evidence>
<feature type="domain" description="Flagellar M-ring C-terminal" evidence="13">
    <location>
        <begin position="250"/>
        <end position="398"/>
    </location>
</feature>
<feature type="transmembrane region" description="Helical" evidence="11">
    <location>
        <begin position="429"/>
        <end position="447"/>
    </location>
</feature>
<keyword evidence="6 11" id="KW-1133">Transmembrane helix</keyword>
<dbReference type="GO" id="GO:0071973">
    <property type="term" value="P:bacterial-type flagellum-dependent cell motility"/>
    <property type="evidence" value="ECO:0007669"/>
    <property type="project" value="InterPro"/>
</dbReference>
<evidence type="ECO:0000313" key="15">
    <source>
        <dbReference type="Proteomes" id="UP000283374"/>
    </source>
</evidence>
<dbReference type="InterPro" id="IPR043427">
    <property type="entry name" value="YscJ/FliF"/>
</dbReference>
<dbReference type="InterPro" id="IPR045851">
    <property type="entry name" value="AMP-bd_C_sf"/>
</dbReference>
<dbReference type="RefSeq" id="WP_118766077.1">
    <property type="nucleotide sequence ID" value="NZ_QWKP01000124.1"/>
</dbReference>
<keyword evidence="4" id="KW-1003">Cell membrane</keyword>
<comment type="function">
    <text evidence="9">The M ring may be actively involved in energy transduction.</text>
</comment>
<keyword evidence="14" id="KW-0282">Flagellum</keyword>
<feature type="region of interest" description="Disordered" evidence="10">
    <location>
        <begin position="276"/>
        <end position="334"/>
    </location>
</feature>
<comment type="subcellular location">
    <subcellularLocation>
        <location evidence="1 9">Bacterial flagellum basal body</location>
    </subcellularLocation>
    <subcellularLocation>
        <location evidence="2">Cell membrane</location>
        <topology evidence="2">Multi-pass membrane protein</topology>
    </subcellularLocation>
</comment>
<dbReference type="Gene3D" id="3.30.300.30">
    <property type="match status" value="1"/>
</dbReference>
<dbReference type="InterPro" id="IPR013556">
    <property type="entry name" value="Flag_M-ring_C"/>
</dbReference>
<evidence type="ECO:0000313" key="14">
    <source>
        <dbReference type="EMBL" id="RHA44020.1"/>
    </source>
</evidence>
<sequence>MPAQVQAALDRLTGAVKQFSMAQRTLAIIGVAVLVLGAVGLSSWMSRPTMSPLFTSLSGADASAVVDELDAQGVAYQLADGGSTVLVPAKNLYSQRIHLAAEGIPANADGAGYSLLDDMPMTSSEFQQEKTYQRALEGELAKTIGAIDGIDAATVKLAIPEDTVFVDTKQDPTASVFVRTRAGVTLSVDQVDSIVHLVSAGIPDMVPTDVSVVDASGKVLSAVGTGTTGVSGGRETDYEARVQSAVQTLLDRVVGVGKSAVTVTASLNFDEAQRTTEKFDATPDTPPLASSTKKETYSGTNSSATGVLGPDQTIVGPTTGDDPGKYSSTTEDVTNSVNKTTEVVTAAPGGVERQSVAVVVDEKAAAALDMTQLQATIAAAAGIDTTRGDTLAVQAAAFDTSQADAAATALAAADAAAKTDKANAQVRQLATVGGVVLLVVVIVILLARRSGRSRRTAVDLGELPVLGGPDGAALGIEGSGADELPVLPPAPRPLEPDPVALKRAEITALADEQPEEVADLLRSWLSTPAGARR</sequence>
<organism evidence="14 15">
    <name type="scientific">Cellulomonas rhizosphaerae</name>
    <dbReference type="NCBI Taxonomy" id="2293719"/>
    <lineage>
        <taxon>Bacteria</taxon>
        <taxon>Bacillati</taxon>
        <taxon>Actinomycetota</taxon>
        <taxon>Actinomycetes</taxon>
        <taxon>Micrococcales</taxon>
        <taxon>Cellulomonadaceae</taxon>
        <taxon>Cellulomonas</taxon>
    </lineage>
</organism>
<dbReference type="PRINTS" id="PR01009">
    <property type="entry name" value="FLGMRINGFLIF"/>
</dbReference>
<keyword evidence="15" id="KW-1185">Reference proteome</keyword>
<evidence type="ECO:0000256" key="5">
    <source>
        <dbReference type="ARBA" id="ARBA00022692"/>
    </source>
</evidence>
<evidence type="ECO:0000256" key="9">
    <source>
        <dbReference type="PIRNR" id="PIRNR004862"/>
    </source>
</evidence>
<comment type="caution">
    <text evidence="14">The sequence shown here is derived from an EMBL/GenBank/DDBJ whole genome shotgun (WGS) entry which is preliminary data.</text>
</comment>
<dbReference type="InterPro" id="IPR006182">
    <property type="entry name" value="FliF_N_dom"/>
</dbReference>
<dbReference type="AlphaFoldDB" id="A0A413RQ20"/>
<evidence type="ECO:0000256" key="10">
    <source>
        <dbReference type="SAM" id="MobiDB-lite"/>
    </source>
</evidence>
<evidence type="ECO:0000256" key="8">
    <source>
        <dbReference type="ARBA" id="ARBA00023143"/>
    </source>
</evidence>
<evidence type="ECO:0000256" key="11">
    <source>
        <dbReference type="SAM" id="Phobius"/>
    </source>
</evidence>
<protein>
    <recommendedName>
        <fullName evidence="9">Flagellar M-ring protein</fullName>
    </recommendedName>
</protein>
<dbReference type="GO" id="GO:0005886">
    <property type="term" value="C:plasma membrane"/>
    <property type="evidence" value="ECO:0007669"/>
    <property type="project" value="UniProtKB-SubCell"/>
</dbReference>
<dbReference type="InterPro" id="IPR000067">
    <property type="entry name" value="FlgMring_FliF"/>
</dbReference>
<comment type="similarity">
    <text evidence="3 9">Belongs to the FliF family.</text>
</comment>
<dbReference type="GO" id="GO:0003774">
    <property type="term" value="F:cytoskeletal motor activity"/>
    <property type="evidence" value="ECO:0007669"/>
    <property type="project" value="InterPro"/>
</dbReference>
<gene>
    <name evidence="14" type="primary">fliF</name>
    <name evidence="14" type="ORF">D1825_03460</name>
</gene>
<evidence type="ECO:0000256" key="1">
    <source>
        <dbReference type="ARBA" id="ARBA00004117"/>
    </source>
</evidence>
<accession>A0A413RQ20</accession>
<evidence type="ECO:0000256" key="6">
    <source>
        <dbReference type="ARBA" id="ARBA00022989"/>
    </source>
</evidence>
<keyword evidence="7 11" id="KW-0472">Membrane</keyword>